<reference evidence="1" key="1">
    <citation type="submission" date="2019-03" db="EMBL/GenBank/DDBJ databases">
        <title>WGS assembly of Setaria viridis.</title>
        <authorList>
            <person name="Huang P."/>
            <person name="Jenkins J."/>
            <person name="Grimwood J."/>
            <person name="Barry K."/>
            <person name="Healey A."/>
            <person name="Mamidi S."/>
            <person name="Sreedasyam A."/>
            <person name="Shu S."/>
            <person name="Feldman M."/>
            <person name="Wu J."/>
            <person name="Yu Y."/>
            <person name="Chen C."/>
            <person name="Johnson J."/>
            <person name="Rokhsar D."/>
            <person name="Baxter I."/>
            <person name="Schmutz J."/>
            <person name="Brutnell T."/>
            <person name="Kellogg E."/>
        </authorList>
    </citation>
    <scope>NUCLEOTIDE SEQUENCE [LARGE SCALE GENOMIC DNA]</scope>
</reference>
<dbReference type="Proteomes" id="UP000298652">
    <property type="component" value="Chromosome 8"/>
</dbReference>
<dbReference type="Gramene" id="TKW02198">
    <property type="protein sequence ID" value="TKW02198"/>
    <property type="gene ID" value="SEVIR_8G230250v2"/>
</dbReference>
<keyword evidence="2" id="KW-1185">Reference proteome</keyword>
<accession>A0A4U6TIG7</accession>
<proteinExistence type="predicted"/>
<evidence type="ECO:0008006" key="3">
    <source>
        <dbReference type="Google" id="ProtNLM"/>
    </source>
</evidence>
<dbReference type="AlphaFoldDB" id="A0A4U6TIG7"/>
<sequence length="123" mass="14486">MALPSNACVLCPHGSDETLFHFLLQCPFAQECWIKLGLFPDLQQDPFSITASFKTQLQVQFFMEIIIIMCWCIWMTRNDFIFKGVQPHIQGALSRFTEIFTLVKHRVKEVWHQPMSEWLHQTL</sequence>
<organism evidence="1 2">
    <name type="scientific">Setaria viridis</name>
    <name type="common">Green bristlegrass</name>
    <name type="synonym">Setaria italica subsp. viridis</name>
    <dbReference type="NCBI Taxonomy" id="4556"/>
    <lineage>
        <taxon>Eukaryota</taxon>
        <taxon>Viridiplantae</taxon>
        <taxon>Streptophyta</taxon>
        <taxon>Embryophyta</taxon>
        <taxon>Tracheophyta</taxon>
        <taxon>Spermatophyta</taxon>
        <taxon>Magnoliopsida</taxon>
        <taxon>Liliopsida</taxon>
        <taxon>Poales</taxon>
        <taxon>Poaceae</taxon>
        <taxon>PACMAD clade</taxon>
        <taxon>Panicoideae</taxon>
        <taxon>Panicodae</taxon>
        <taxon>Paniceae</taxon>
        <taxon>Cenchrinae</taxon>
        <taxon>Setaria</taxon>
    </lineage>
</organism>
<evidence type="ECO:0000313" key="1">
    <source>
        <dbReference type="EMBL" id="TKW02198.1"/>
    </source>
</evidence>
<name>A0A4U6TIG7_SETVI</name>
<protein>
    <recommendedName>
        <fullName evidence="3">Reverse transcriptase zinc-binding domain-containing protein</fullName>
    </recommendedName>
</protein>
<dbReference type="EMBL" id="CM016559">
    <property type="protein sequence ID" value="TKW02198.1"/>
    <property type="molecule type" value="Genomic_DNA"/>
</dbReference>
<evidence type="ECO:0000313" key="2">
    <source>
        <dbReference type="Proteomes" id="UP000298652"/>
    </source>
</evidence>
<gene>
    <name evidence="1" type="ORF">SEVIR_8G230250v2</name>
</gene>